<keyword evidence="1" id="KW-1133">Transmembrane helix</keyword>
<keyword evidence="1" id="KW-0472">Membrane</keyword>
<evidence type="ECO:0000256" key="1">
    <source>
        <dbReference type="SAM" id="Phobius"/>
    </source>
</evidence>
<accession>A0A392Q6H6</accession>
<sequence length="133" mass="14879">APHTMVCISIHPLLRNLSLILMLIGVDVLTLVVLPLAIVYFLVTTSFPGLLGDSPHFLAPVQKLSTEHQHTKHIEMNIYFVREKVARGQTLILHVPSRHQIADIFTKGLPRVLFYDFWISLSVCELPASTTGV</sequence>
<protein>
    <submittedName>
        <fullName evidence="2">Copia protein</fullName>
    </submittedName>
</protein>
<feature type="non-terminal residue" evidence="2">
    <location>
        <position position="1"/>
    </location>
</feature>
<dbReference type="Proteomes" id="UP000265520">
    <property type="component" value="Unassembled WGS sequence"/>
</dbReference>
<keyword evidence="3" id="KW-1185">Reference proteome</keyword>
<proteinExistence type="predicted"/>
<dbReference type="EMBL" id="LXQA010114260">
    <property type="protein sequence ID" value="MCI19320.1"/>
    <property type="molecule type" value="Genomic_DNA"/>
</dbReference>
<name>A0A392Q6H6_9FABA</name>
<reference evidence="2 3" key="1">
    <citation type="journal article" date="2018" name="Front. Plant Sci.">
        <title>Red Clover (Trifolium pratense) and Zigzag Clover (T. medium) - A Picture of Genomic Similarities and Differences.</title>
        <authorList>
            <person name="Dluhosova J."/>
            <person name="Istvanek J."/>
            <person name="Nedelnik J."/>
            <person name="Repkova J."/>
        </authorList>
    </citation>
    <scope>NUCLEOTIDE SEQUENCE [LARGE SCALE GENOMIC DNA]</scope>
    <source>
        <strain evidence="3">cv. 10/8</strain>
        <tissue evidence="2">Leaf</tissue>
    </source>
</reference>
<feature type="transmembrane region" description="Helical" evidence="1">
    <location>
        <begin position="20"/>
        <end position="43"/>
    </location>
</feature>
<keyword evidence="1" id="KW-0812">Transmembrane</keyword>
<comment type="caution">
    <text evidence="2">The sequence shown here is derived from an EMBL/GenBank/DDBJ whole genome shotgun (WGS) entry which is preliminary data.</text>
</comment>
<evidence type="ECO:0000313" key="2">
    <source>
        <dbReference type="EMBL" id="MCI19320.1"/>
    </source>
</evidence>
<organism evidence="2 3">
    <name type="scientific">Trifolium medium</name>
    <dbReference type="NCBI Taxonomy" id="97028"/>
    <lineage>
        <taxon>Eukaryota</taxon>
        <taxon>Viridiplantae</taxon>
        <taxon>Streptophyta</taxon>
        <taxon>Embryophyta</taxon>
        <taxon>Tracheophyta</taxon>
        <taxon>Spermatophyta</taxon>
        <taxon>Magnoliopsida</taxon>
        <taxon>eudicotyledons</taxon>
        <taxon>Gunneridae</taxon>
        <taxon>Pentapetalae</taxon>
        <taxon>rosids</taxon>
        <taxon>fabids</taxon>
        <taxon>Fabales</taxon>
        <taxon>Fabaceae</taxon>
        <taxon>Papilionoideae</taxon>
        <taxon>50 kb inversion clade</taxon>
        <taxon>NPAAA clade</taxon>
        <taxon>Hologalegina</taxon>
        <taxon>IRL clade</taxon>
        <taxon>Trifolieae</taxon>
        <taxon>Trifolium</taxon>
    </lineage>
</organism>
<dbReference type="AlphaFoldDB" id="A0A392Q6H6"/>
<evidence type="ECO:0000313" key="3">
    <source>
        <dbReference type="Proteomes" id="UP000265520"/>
    </source>
</evidence>